<dbReference type="Proteomes" id="UP001172673">
    <property type="component" value="Unassembled WGS sequence"/>
</dbReference>
<dbReference type="InterPro" id="IPR001466">
    <property type="entry name" value="Beta-lactam-related"/>
</dbReference>
<sequence>MAELISRIKSLRPLVQEICRISGTAGASIGIIHHGKVLLYENFGYRDDENKKAPDENTIYYLASLSKSFTATGISILVKNGQLGWDTPVFQAYKDLAHQDPEVRARATILDFLSHRTGLAPKNHLWSQEFGRFSLRRDETIRTVTYLEKIAQFRHRWIYSNWGYGVADVLIDKLSQSSWEDVLRTHIFEPLGMHRTTTKHMNDTDDDNVARGYMALKSGKLLLVPEPDGDEGSIIEGALGVKSCVKDLLRYYLGFLNDLKAAEEAVPSHGKIAVFPDAAMMIKKHINLSSESPDLEGWYGLGWVRTRLPSTLGAIGLNYDFVDRMPVVGRGISGQPICLYHQGSANSFLSSVYLLPESQSGVVVLTNSMSKNDAADWLGELYLEEILNSPERNDYVRLARNSAAAAMQLWPAMERELMEKRELHTPMLPLERYVGRYYNIIGNYHIEVLIQDDRLVMRFQREKKIVYPLTHYHYNTFSWLLTHDEDVHVGRFPVTRASFYLIHFKSQGDDESGIDSLVWAHDDEVLDGETFFKWDERQVPSLKQFYPGTDPV</sequence>
<evidence type="ECO:0000259" key="2">
    <source>
        <dbReference type="Pfam" id="PF00144"/>
    </source>
</evidence>
<reference evidence="4" key="1">
    <citation type="submission" date="2022-10" db="EMBL/GenBank/DDBJ databases">
        <title>Culturing micro-colonial fungi from biological soil crusts in the Mojave desert and describing Neophaeococcomyces mojavensis, and introducing the new genera and species Taxawa tesnikishii.</title>
        <authorList>
            <person name="Kurbessoian T."/>
            <person name="Stajich J.E."/>
        </authorList>
    </citation>
    <scope>NUCLEOTIDE SEQUENCE</scope>
    <source>
        <strain evidence="4">TK_41</strain>
    </source>
</reference>
<evidence type="ECO:0000313" key="5">
    <source>
        <dbReference type="Proteomes" id="UP001172673"/>
    </source>
</evidence>
<protein>
    <recommendedName>
        <fullName evidence="6">Beta-lactamase/transpeptidase-like protein</fullName>
    </recommendedName>
</protein>
<feature type="domain" description="Peptidase S12 Pab87-related C-terminal" evidence="3">
    <location>
        <begin position="424"/>
        <end position="506"/>
    </location>
</feature>
<evidence type="ECO:0000313" key="4">
    <source>
        <dbReference type="EMBL" id="KAJ9604889.1"/>
    </source>
</evidence>
<dbReference type="InterPro" id="IPR021860">
    <property type="entry name" value="Peptidase_S12_Pab87-rel_C"/>
</dbReference>
<keyword evidence="5" id="KW-1185">Reference proteome</keyword>
<evidence type="ECO:0008006" key="6">
    <source>
        <dbReference type="Google" id="ProtNLM"/>
    </source>
</evidence>
<comment type="caution">
    <text evidence="4">The sequence shown here is derived from an EMBL/GenBank/DDBJ whole genome shotgun (WGS) entry which is preliminary data.</text>
</comment>
<gene>
    <name evidence="4" type="ORF">H2200_010278</name>
</gene>
<dbReference type="EMBL" id="JAPDRK010000017">
    <property type="protein sequence ID" value="KAJ9604889.1"/>
    <property type="molecule type" value="Genomic_DNA"/>
</dbReference>
<dbReference type="Pfam" id="PF11954">
    <property type="entry name" value="DUF3471"/>
    <property type="match status" value="1"/>
</dbReference>
<dbReference type="PANTHER" id="PTHR46825">
    <property type="entry name" value="D-ALANYL-D-ALANINE-CARBOXYPEPTIDASE/ENDOPEPTIDASE AMPH"/>
    <property type="match status" value="1"/>
</dbReference>
<dbReference type="InterPro" id="IPR012338">
    <property type="entry name" value="Beta-lactam/transpept-like"/>
</dbReference>
<dbReference type="Gene3D" id="3.40.710.10">
    <property type="entry name" value="DD-peptidase/beta-lactamase superfamily"/>
    <property type="match status" value="1"/>
</dbReference>
<proteinExistence type="inferred from homology"/>
<organism evidence="4 5">
    <name type="scientific">Cladophialophora chaetospira</name>
    <dbReference type="NCBI Taxonomy" id="386627"/>
    <lineage>
        <taxon>Eukaryota</taxon>
        <taxon>Fungi</taxon>
        <taxon>Dikarya</taxon>
        <taxon>Ascomycota</taxon>
        <taxon>Pezizomycotina</taxon>
        <taxon>Eurotiomycetes</taxon>
        <taxon>Chaetothyriomycetidae</taxon>
        <taxon>Chaetothyriales</taxon>
        <taxon>Herpotrichiellaceae</taxon>
        <taxon>Cladophialophora</taxon>
    </lineage>
</organism>
<dbReference type="Gene3D" id="2.40.128.600">
    <property type="match status" value="1"/>
</dbReference>
<comment type="similarity">
    <text evidence="1">Belongs to the peptidase S12 family.</text>
</comment>
<feature type="domain" description="Beta-lactamase-related" evidence="2">
    <location>
        <begin position="22"/>
        <end position="375"/>
    </location>
</feature>
<accession>A0AA38X167</accession>
<evidence type="ECO:0000259" key="3">
    <source>
        <dbReference type="Pfam" id="PF11954"/>
    </source>
</evidence>
<dbReference type="InterPro" id="IPR050491">
    <property type="entry name" value="AmpC-like"/>
</dbReference>
<dbReference type="PANTHER" id="PTHR46825:SF14">
    <property type="entry name" value="BETA-LACTAMASE-RELATED DOMAIN-CONTAINING PROTEIN"/>
    <property type="match status" value="1"/>
</dbReference>
<name>A0AA38X167_9EURO</name>
<evidence type="ECO:0000256" key="1">
    <source>
        <dbReference type="ARBA" id="ARBA00038215"/>
    </source>
</evidence>
<dbReference type="Pfam" id="PF00144">
    <property type="entry name" value="Beta-lactamase"/>
    <property type="match status" value="1"/>
</dbReference>
<dbReference type="AlphaFoldDB" id="A0AA38X167"/>
<dbReference type="SUPFAM" id="SSF56601">
    <property type="entry name" value="beta-lactamase/transpeptidase-like"/>
    <property type="match status" value="1"/>
</dbReference>